<organism evidence="2 3">
    <name type="scientific">Prunus yedoensis var. nudiflora</name>
    <dbReference type="NCBI Taxonomy" id="2094558"/>
    <lineage>
        <taxon>Eukaryota</taxon>
        <taxon>Viridiplantae</taxon>
        <taxon>Streptophyta</taxon>
        <taxon>Embryophyta</taxon>
        <taxon>Tracheophyta</taxon>
        <taxon>Spermatophyta</taxon>
        <taxon>Magnoliopsida</taxon>
        <taxon>eudicotyledons</taxon>
        <taxon>Gunneridae</taxon>
        <taxon>Pentapetalae</taxon>
        <taxon>rosids</taxon>
        <taxon>fabids</taxon>
        <taxon>Rosales</taxon>
        <taxon>Rosaceae</taxon>
        <taxon>Amygdaloideae</taxon>
        <taxon>Amygdaleae</taxon>
        <taxon>Prunus</taxon>
    </lineage>
</organism>
<proteinExistence type="predicted"/>
<dbReference type="EMBL" id="PJQY01003430">
    <property type="protein sequence ID" value="PQM37586.1"/>
    <property type="molecule type" value="Genomic_DNA"/>
</dbReference>
<gene>
    <name evidence="2" type="ORF">Pyn_07504</name>
</gene>
<sequence length="99" mass="11024">MPKLRKGTEARLLLVKDSWLSSAICSSKTRLSSIRRSLRKGQLLKTLGYASAGDHTCSNNDPTKLGRTGCSSNQVRKAPTQEFGPIPESWPERPRDHPY</sequence>
<accession>A0A314UL55</accession>
<comment type="caution">
    <text evidence="2">The sequence shown here is derived from an EMBL/GenBank/DDBJ whole genome shotgun (WGS) entry which is preliminary data.</text>
</comment>
<protein>
    <submittedName>
        <fullName evidence="2">Uncharacterized protein</fullName>
    </submittedName>
</protein>
<dbReference type="Proteomes" id="UP000250321">
    <property type="component" value="Unassembled WGS sequence"/>
</dbReference>
<feature type="compositionally biased region" description="Basic and acidic residues" evidence="1">
    <location>
        <begin position="90"/>
        <end position="99"/>
    </location>
</feature>
<dbReference type="AlphaFoldDB" id="A0A314UL55"/>
<evidence type="ECO:0000313" key="3">
    <source>
        <dbReference type="Proteomes" id="UP000250321"/>
    </source>
</evidence>
<evidence type="ECO:0000256" key="1">
    <source>
        <dbReference type="SAM" id="MobiDB-lite"/>
    </source>
</evidence>
<name>A0A314UL55_PRUYE</name>
<reference evidence="2 3" key="1">
    <citation type="submission" date="2018-02" db="EMBL/GenBank/DDBJ databases">
        <title>Draft genome of wild Prunus yedoensis var. nudiflora.</title>
        <authorList>
            <person name="Baek S."/>
            <person name="Kim J.-H."/>
            <person name="Choi K."/>
            <person name="Kim G.-B."/>
            <person name="Cho A."/>
            <person name="Jang H."/>
            <person name="Shin C.-H."/>
            <person name="Yu H.-J."/>
            <person name="Mun J.-H."/>
        </authorList>
    </citation>
    <scope>NUCLEOTIDE SEQUENCE [LARGE SCALE GENOMIC DNA]</scope>
    <source>
        <strain evidence="3">cv. Jeju island</strain>
        <tissue evidence="2">Leaf</tissue>
    </source>
</reference>
<keyword evidence="3" id="KW-1185">Reference proteome</keyword>
<evidence type="ECO:0000313" key="2">
    <source>
        <dbReference type="EMBL" id="PQM37586.1"/>
    </source>
</evidence>
<feature type="region of interest" description="Disordered" evidence="1">
    <location>
        <begin position="51"/>
        <end position="99"/>
    </location>
</feature>